<gene>
    <name evidence="1" type="ORF">AE618_18700</name>
</gene>
<dbReference type="EMBL" id="LGSZ01000050">
    <property type="protein sequence ID" value="KPH79418.1"/>
    <property type="molecule type" value="Genomic_DNA"/>
</dbReference>
<keyword evidence="2" id="KW-1185">Reference proteome</keyword>
<proteinExistence type="predicted"/>
<dbReference type="AlphaFoldDB" id="A0A0N1N216"/>
<name>A0A0N1N216_9HYPH</name>
<evidence type="ECO:0008006" key="3">
    <source>
        <dbReference type="Google" id="ProtNLM"/>
    </source>
</evidence>
<dbReference type="Proteomes" id="UP000037822">
    <property type="component" value="Unassembled WGS sequence"/>
</dbReference>
<protein>
    <recommendedName>
        <fullName evidence="3">Terminase</fullName>
    </recommendedName>
</protein>
<comment type="caution">
    <text evidence="1">The sequence shown here is derived from an EMBL/GenBank/DDBJ whole genome shotgun (WGS) entry which is preliminary data.</text>
</comment>
<dbReference type="PATRIC" id="fig|1526658.3.peg.1357"/>
<dbReference type="Gene3D" id="3.30.420.240">
    <property type="match status" value="1"/>
</dbReference>
<evidence type="ECO:0000313" key="2">
    <source>
        <dbReference type="Proteomes" id="UP000037822"/>
    </source>
</evidence>
<reference evidence="1 2" key="1">
    <citation type="submission" date="2015-07" db="EMBL/GenBank/DDBJ databases">
        <title>Whole genome sequencing of Bosea vaviloviae isolated from cave pool.</title>
        <authorList>
            <person name="Tan N.E.H."/>
            <person name="Lee Y.P."/>
            <person name="Gan H.M."/>
            <person name="Barton H."/>
            <person name="Savka M.A."/>
        </authorList>
    </citation>
    <scope>NUCLEOTIDE SEQUENCE [LARGE SCALE GENOMIC DNA]</scope>
    <source>
        <strain evidence="1 2">SD260</strain>
    </source>
</reference>
<dbReference type="InterPro" id="IPR027417">
    <property type="entry name" value="P-loop_NTPase"/>
</dbReference>
<organism evidence="1 2">
    <name type="scientific">Bosea vaviloviae</name>
    <dbReference type="NCBI Taxonomy" id="1526658"/>
    <lineage>
        <taxon>Bacteria</taxon>
        <taxon>Pseudomonadati</taxon>
        <taxon>Pseudomonadota</taxon>
        <taxon>Alphaproteobacteria</taxon>
        <taxon>Hyphomicrobiales</taxon>
        <taxon>Boseaceae</taxon>
        <taxon>Bosea</taxon>
    </lineage>
</organism>
<dbReference type="Gene3D" id="3.40.50.300">
    <property type="entry name" value="P-loop containing nucleotide triphosphate hydrolases"/>
    <property type="match status" value="1"/>
</dbReference>
<sequence length="557" mass="61360">MRAPSTATKSSWPPDYISVLAWRRTQIAKFETDPALIKSALSYYADRPVEFINHWCTTYDPRLAGSASSARMPFVLFERQAELVEFLVACLHAESGGLVEKCRDMGATWVCAAFSIWLWLFREGASIGWGSRKEQLVDRLGDADSIFEKMRLIIYGLPRQFLPDGFSPRDHMSFMRFVNPDNGATITGEAGDNIGRGGRKLIYFKDESAHYERPEKVEAALADNTRVQIDISSVNGLGNVFHRRREAGVEWVPHNPALSDATNVFIMDWRDHPAKSPEWYAARKAKSVADGLTHVFAQEVDRNYAASVDGVIIPAEWVKSAIGAAEKLGFTDSGPWGAALDVADGGGDRNALAKRKGSVLKSVEEWGEADTGATARRAVTACADLGAMDLQYDSVGIGAGVKAETNRLVAENLMPKTLRLVPWNAGATPLDPDGHVIEGDKASPKNKDFYANVKAQAWWQLRRRFERTHRAVTEGVAFKPDDMISLPVDLPALRQVEKELSQATVGKNGSLKLIVNKSPEGTKSPNMADAIVMAFWPMKARGSMVITDEMLARSGMR</sequence>
<accession>A0A0N1N216</accession>
<evidence type="ECO:0000313" key="1">
    <source>
        <dbReference type="EMBL" id="KPH79418.1"/>
    </source>
</evidence>